<evidence type="ECO:0000313" key="3">
    <source>
        <dbReference type="Proteomes" id="UP000044841"/>
    </source>
</evidence>
<name>A0A0K6G2S0_9AGAM</name>
<gene>
    <name evidence="2" type="ORF">RSOLAG22IIIB_04983</name>
</gene>
<protein>
    <submittedName>
        <fullName evidence="2">Uncharacterized protein</fullName>
    </submittedName>
</protein>
<dbReference type="Proteomes" id="UP000044841">
    <property type="component" value="Unassembled WGS sequence"/>
</dbReference>
<organism evidence="2 3">
    <name type="scientific">Rhizoctonia solani</name>
    <dbReference type="NCBI Taxonomy" id="456999"/>
    <lineage>
        <taxon>Eukaryota</taxon>
        <taxon>Fungi</taxon>
        <taxon>Dikarya</taxon>
        <taxon>Basidiomycota</taxon>
        <taxon>Agaricomycotina</taxon>
        <taxon>Agaricomycetes</taxon>
        <taxon>Cantharellales</taxon>
        <taxon>Ceratobasidiaceae</taxon>
        <taxon>Rhizoctonia</taxon>
    </lineage>
</organism>
<sequence>MPNIAANSTAAYFAYTGQWSSSTSDPSRRIWQQGDSMKLRIQGSVLYLFGTITPPTNMGAPNGNSLIQYNVTINKGQSIDPPCIGNAIAGDPKETLICQISSLDANQLTNLTLSMAALAEGSSGLNLSRIEWTDPNFSNQFKQSINASSVAANSISWALNAQDGSSCTIINGTNITFGFEGTSVVVKGMATAQNLNASYGVFLDNIVISSPGDSDRWEAYSSQNQVIDLYRNDRLTSANHTLSFSDIQPGGQFCVLRADVFGPAPSATDAPSTTNEPSPSVSPPVTPSLKPLTRGQLAGVVIGVLALAFILPLRIDIAWCAFNASPVFKMWIFMSSVKTGIH</sequence>
<dbReference type="AlphaFoldDB" id="A0A0K6G2S0"/>
<accession>A0A0K6G2S0</accession>
<dbReference type="EMBL" id="CYGV01001301">
    <property type="protein sequence ID" value="CUA72663.1"/>
    <property type="molecule type" value="Genomic_DNA"/>
</dbReference>
<evidence type="ECO:0000313" key="2">
    <source>
        <dbReference type="EMBL" id="CUA72663.1"/>
    </source>
</evidence>
<evidence type="ECO:0000256" key="1">
    <source>
        <dbReference type="SAM" id="MobiDB-lite"/>
    </source>
</evidence>
<feature type="region of interest" description="Disordered" evidence="1">
    <location>
        <begin position="265"/>
        <end position="287"/>
    </location>
</feature>
<reference evidence="2 3" key="1">
    <citation type="submission" date="2015-07" db="EMBL/GenBank/DDBJ databases">
        <authorList>
            <person name="Noorani M."/>
        </authorList>
    </citation>
    <scope>NUCLEOTIDE SEQUENCE [LARGE SCALE GENOMIC DNA]</scope>
    <source>
        <strain evidence="2">BBA 69670</strain>
    </source>
</reference>
<proteinExistence type="predicted"/>
<keyword evidence="3" id="KW-1185">Reference proteome</keyword>